<evidence type="ECO:0000256" key="1">
    <source>
        <dbReference type="SAM" id="MobiDB-lite"/>
    </source>
</evidence>
<dbReference type="InterPro" id="IPR035892">
    <property type="entry name" value="C2_domain_sf"/>
</dbReference>
<protein>
    <submittedName>
        <fullName evidence="2">Uncharacterized protein</fullName>
    </submittedName>
</protein>
<feature type="compositionally biased region" description="Pro residues" evidence="1">
    <location>
        <begin position="81"/>
        <end position="90"/>
    </location>
</feature>
<accession>A0A9Q0ZY71</accession>
<dbReference type="EMBL" id="JAPFFL010000001">
    <property type="protein sequence ID" value="KAJ6750927.1"/>
    <property type="molecule type" value="Genomic_DNA"/>
</dbReference>
<sequence length="106" mass="11947">MKPKTAITNPFEVSVYNERRPIPGRNILGRTRIPCSNVVKKGDEVYQTFQLEKKWFFSSVKGEIGLKIYTSPESETKAPTLPSPSQPPPSNTLQPPESSFLLLRID</sequence>
<reference evidence="2" key="1">
    <citation type="submission" date="2022-11" db="EMBL/GenBank/DDBJ databases">
        <authorList>
            <person name="Hyden B.L."/>
            <person name="Feng K."/>
            <person name="Yates T."/>
            <person name="Jawdy S."/>
            <person name="Smart L.B."/>
            <person name="Muchero W."/>
        </authorList>
    </citation>
    <scope>NUCLEOTIDE SEQUENCE</scope>
    <source>
        <tissue evidence="2">Shoot tip</tissue>
    </source>
</reference>
<dbReference type="OrthoDB" id="67700at2759"/>
<reference evidence="2" key="2">
    <citation type="journal article" date="2023" name="Int. J. Mol. Sci.">
        <title>De Novo Assembly and Annotation of 11 Diverse Shrub Willow (Salix) Genomes Reveals Novel Gene Organization in Sex-Linked Regions.</title>
        <authorList>
            <person name="Hyden B."/>
            <person name="Feng K."/>
            <person name="Yates T.B."/>
            <person name="Jawdy S."/>
            <person name="Cereghino C."/>
            <person name="Smart L.B."/>
            <person name="Muchero W."/>
        </authorList>
    </citation>
    <scope>NUCLEOTIDE SEQUENCE [LARGE SCALE GENOMIC DNA]</scope>
    <source>
        <tissue evidence="2">Shoot tip</tissue>
    </source>
</reference>
<organism evidence="2 3">
    <name type="scientific">Salix viminalis</name>
    <name type="common">Common osier</name>
    <name type="synonym">Basket willow</name>
    <dbReference type="NCBI Taxonomy" id="40686"/>
    <lineage>
        <taxon>Eukaryota</taxon>
        <taxon>Viridiplantae</taxon>
        <taxon>Streptophyta</taxon>
        <taxon>Embryophyta</taxon>
        <taxon>Tracheophyta</taxon>
        <taxon>Spermatophyta</taxon>
        <taxon>Magnoliopsida</taxon>
        <taxon>eudicotyledons</taxon>
        <taxon>Gunneridae</taxon>
        <taxon>Pentapetalae</taxon>
        <taxon>rosids</taxon>
        <taxon>fabids</taxon>
        <taxon>Malpighiales</taxon>
        <taxon>Salicaceae</taxon>
        <taxon>Saliceae</taxon>
        <taxon>Salix</taxon>
    </lineage>
</organism>
<gene>
    <name evidence="2" type="ORF">OIU85_001459</name>
</gene>
<dbReference type="Proteomes" id="UP001151529">
    <property type="component" value="Chromosome 16"/>
</dbReference>
<keyword evidence="3" id="KW-1185">Reference proteome</keyword>
<proteinExistence type="predicted"/>
<evidence type="ECO:0000313" key="2">
    <source>
        <dbReference type="EMBL" id="KAJ6750927.1"/>
    </source>
</evidence>
<name>A0A9Q0ZY71_SALVM</name>
<dbReference type="SUPFAM" id="SSF49562">
    <property type="entry name" value="C2 domain (Calcium/lipid-binding domain, CaLB)"/>
    <property type="match status" value="1"/>
</dbReference>
<dbReference type="AlphaFoldDB" id="A0A9Q0ZY71"/>
<comment type="caution">
    <text evidence="2">The sequence shown here is derived from an EMBL/GenBank/DDBJ whole genome shotgun (WGS) entry which is preliminary data.</text>
</comment>
<feature type="region of interest" description="Disordered" evidence="1">
    <location>
        <begin position="71"/>
        <end position="98"/>
    </location>
</feature>
<evidence type="ECO:0000313" key="3">
    <source>
        <dbReference type="Proteomes" id="UP001151529"/>
    </source>
</evidence>